<feature type="transmembrane region" description="Helical" evidence="1">
    <location>
        <begin position="134"/>
        <end position="151"/>
    </location>
</feature>
<dbReference type="OrthoDB" id="6773069at2"/>
<reference evidence="2 3" key="1">
    <citation type="submission" date="2018-10" db="EMBL/GenBank/DDBJ databases">
        <title>Genome Sequencing of Pantoea dispersa DSM 32899.</title>
        <authorList>
            <person name="Nawrath M."/>
            <person name="Ottenheim C."/>
            <person name="Wilm A."/>
            <person name="Zimmermann W."/>
            <person name="Wu J.C."/>
        </authorList>
    </citation>
    <scope>NUCLEOTIDE SEQUENCE [LARGE SCALE GENOMIC DNA]</scope>
    <source>
        <strain evidence="2 3">DSM 32899</strain>
        <plasmid evidence="2 3">unnamed1</plasmid>
    </source>
</reference>
<gene>
    <name evidence="2" type="ORF">D8B20_18970</name>
</gene>
<keyword evidence="1" id="KW-0472">Membrane</keyword>
<protein>
    <submittedName>
        <fullName evidence="2">DUF4105 domain-containing protein</fullName>
    </submittedName>
</protein>
<proteinExistence type="predicted"/>
<sequence length="442" mass="49243">MLRLLFLLMGGPALRAGWGYLLALSALCAAASLGITWDLLQHGHLSFPLHVLGALLVLEGIMEAFHAFPVRRGMAWALLAKAAGLVLAGVAVFLASHDNSGCVSWGFALIFLLDGGFRIIACCLMRCRRWTRKLLLGGAEMLFSVMIVTHWPLAPHVILPLCFALLLAGWSLNLLSMARQIHALPENSSVTGLPLFTRKGLRAPHGLNYAHPPLDNALPAEPLTIYIWTPVGSGDVVGRRPWFDRWVAAIDHHGKVSTGHTSLEMGEEIYISLYPADDVSRDFRSFLQTLRAKEEFDVEGSFLPSLEHEIKAWCRPDKRLTLTHYNQTALRNYWRQHHAHTRYNLTSRNCSTSVIEALDVATEGLLGTRGMLGLLVLLNPDFWLLSLVRSRAEGMTWTPGLVMDYCLLLRRVLAPAQRYHRYRTLLLSLITASARKKPAPGR</sequence>
<keyword evidence="1" id="KW-0812">Transmembrane</keyword>
<geneLocation type="plasmid" evidence="2 3">
    <name>unnamed1</name>
</geneLocation>
<keyword evidence="3" id="KW-1185">Reference proteome</keyword>
<dbReference type="RefSeq" id="WP_145891204.1">
    <property type="nucleotide sequence ID" value="NZ_CP032703.1"/>
</dbReference>
<feature type="transmembrane region" description="Helical" evidence="1">
    <location>
        <begin position="75"/>
        <end position="95"/>
    </location>
</feature>
<dbReference type="KEGG" id="pdis:D8B20_18970"/>
<feature type="transmembrane region" description="Helical" evidence="1">
    <location>
        <begin position="46"/>
        <end position="68"/>
    </location>
</feature>
<evidence type="ECO:0000256" key="1">
    <source>
        <dbReference type="SAM" id="Phobius"/>
    </source>
</evidence>
<keyword evidence="2" id="KW-0614">Plasmid</keyword>
<name>A0A518XIJ3_9GAMM</name>
<dbReference type="EMBL" id="CP032703">
    <property type="protein sequence ID" value="QDY44003.1"/>
    <property type="molecule type" value="Genomic_DNA"/>
</dbReference>
<keyword evidence="1" id="KW-1133">Transmembrane helix</keyword>
<evidence type="ECO:0000313" key="2">
    <source>
        <dbReference type="EMBL" id="QDY44003.1"/>
    </source>
</evidence>
<accession>A0A518XIJ3</accession>
<evidence type="ECO:0000313" key="3">
    <source>
        <dbReference type="Proteomes" id="UP000319411"/>
    </source>
</evidence>
<dbReference type="AlphaFoldDB" id="A0A518XIJ3"/>
<feature type="transmembrane region" description="Helical" evidence="1">
    <location>
        <begin position="157"/>
        <end position="175"/>
    </location>
</feature>
<organism evidence="2 3">
    <name type="scientific">Candidatus Pantoea soli</name>
    <dbReference type="NCBI Taxonomy" id="3098669"/>
    <lineage>
        <taxon>Bacteria</taxon>
        <taxon>Pseudomonadati</taxon>
        <taxon>Pseudomonadota</taxon>
        <taxon>Gammaproteobacteria</taxon>
        <taxon>Enterobacterales</taxon>
        <taxon>Erwiniaceae</taxon>
        <taxon>Pantoea</taxon>
    </lineage>
</organism>
<dbReference type="Proteomes" id="UP000319411">
    <property type="component" value="Plasmid unnamed1"/>
</dbReference>
<feature type="transmembrane region" description="Helical" evidence="1">
    <location>
        <begin position="107"/>
        <end position="127"/>
    </location>
</feature>